<evidence type="ECO:0000313" key="1">
    <source>
        <dbReference type="EMBL" id="MTH61578.1"/>
    </source>
</evidence>
<dbReference type="EMBL" id="WMIG01000017">
    <property type="protein sequence ID" value="MTH61578.1"/>
    <property type="molecule type" value="Genomic_DNA"/>
</dbReference>
<protein>
    <submittedName>
        <fullName evidence="1">Uncharacterized protein</fullName>
    </submittedName>
</protein>
<reference evidence="1 2" key="1">
    <citation type="submission" date="2019-11" db="EMBL/GenBank/DDBJ databases">
        <authorList>
            <person name="Dong K."/>
        </authorList>
    </citation>
    <scope>NUCLEOTIDE SEQUENCE [LARGE SCALE GENOMIC DNA]</scope>
    <source>
        <strain evidence="1 2">NBRC 112902</strain>
    </source>
</reference>
<proteinExistence type="predicted"/>
<accession>A0A844HR92</accession>
<gene>
    <name evidence="1" type="ORF">GL300_20395</name>
</gene>
<dbReference type="RefSeq" id="WP_155041534.1">
    <property type="nucleotide sequence ID" value="NZ_WMIG01000017.1"/>
</dbReference>
<evidence type="ECO:0000313" key="2">
    <source>
        <dbReference type="Proteomes" id="UP000449846"/>
    </source>
</evidence>
<comment type="caution">
    <text evidence="1">The sequence shown here is derived from an EMBL/GenBank/DDBJ whole genome shotgun (WGS) entry which is preliminary data.</text>
</comment>
<dbReference type="Proteomes" id="UP000449846">
    <property type="component" value="Unassembled WGS sequence"/>
</dbReference>
<keyword evidence="2" id="KW-1185">Reference proteome</keyword>
<name>A0A844HR92_9RHOB</name>
<organism evidence="1 2">
    <name type="scientific">Paracoccus litorisediminis</name>
    <dbReference type="NCBI Taxonomy" id="2006130"/>
    <lineage>
        <taxon>Bacteria</taxon>
        <taxon>Pseudomonadati</taxon>
        <taxon>Pseudomonadota</taxon>
        <taxon>Alphaproteobacteria</taxon>
        <taxon>Rhodobacterales</taxon>
        <taxon>Paracoccaceae</taxon>
        <taxon>Paracoccus</taxon>
    </lineage>
</organism>
<sequence>MTSIPVQAFESDGINYCSRGFPIHAYRYGGVPIPRDGVWQFGDNNADMALYDHVEIVRGATRPDAGRGPYRTDQDLCLVGACVPE</sequence>
<dbReference type="AlphaFoldDB" id="A0A844HR92"/>
<dbReference type="OrthoDB" id="9760333at2"/>